<dbReference type="SMART" id="SM00382">
    <property type="entry name" value="AAA"/>
    <property type="match status" value="3"/>
</dbReference>
<feature type="compositionally biased region" description="Basic residues" evidence="4">
    <location>
        <begin position="45"/>
        <end position="55"/>
    </location>
</feature>
<keyword evidence="6" id="KW-0378">Hydrolase</keyword>
<accession>A0AAE0KEB2</accession>
<comment type="similarity">
    <text evidence="1">Belongs to the CbxX/CfxQ family.</text>
</comment>
<dbReference type="EMBL" id="JAULSW010000007">
    <property type="protein sequence ID" value="KAK3374612.1"/>
    <property type="molecule type" value="Genomic_DNA"/>
</dbReference>
<keyword evidence="7" id="KW-1185">Reference proteome</keyword>
<dbReference type="SUPFAM" id="SSF52540">
    <property type="entry name" value="P-loop containing nucleoside triphosphate hydrolases"/>
    <property type="match status" value="3"/>
</dbReference>
<name>A0AAE0KEB2_9PEZI</name>
<dbReference type="PANTHER" id="PTHR43392">
    <property type="entry name" value="AAA-TYPE ATPASE FAMILY PROTEIN / ANKYRIN REPEAT FAMILY PROTEIN"/>
    <property type="match status" value="1"/>
</dbReference>
<dbReference type="PANTHER" id="PTHR43392:SF2">
    <property type="entry name" value="AAA-TYPE ATPASE FAMILY PROTEIN _ ANKYRIN REPEAT FAMILY PROTEIN"/>
    <property type="match status" value="1"/>
</dbReference>
<dbReference type="InterPro" id="IPR050773">
    <property type="entry name" value="CbxX/CfxQ_RuBisCO_ESX"/>
</dbReference>
<feature type="domain" description="AAA+ ATPase" evidence="5">
    <location>
        <begin position="382"/>
        <end position="522"/>
    </location>
</feature>
<evidence type="ECO:0000259" key="5">
    <source>
        <dbReference type="SMART" id="SM00382"/>
    </source>
</evidence>
<sequence length="904" mass="100491">MSSSTENDSEGKSSSELTTPGSSTPPSTSAESTPPATVSGSGKEWKRRKHHHDRRRRESNEFIDKLMRYEGLEEVKQQFIDIKSKVDIAKKQKKRMKHERFNVIFQGNPGTGKTTIARLYAKFLHSVGVLKSSEVKELSGTEIGMSDPTEIKTKIEDMLEDGGGVLFVDEAYQLTAPYVGGSGKQALDIILTRMENNIGKLAVIFVGYKDEMESFYEHNPGLASRIPYTMRFADFSDGQLWKILYDNIHSLYKGKMKVEDGLNGLYMRIAIRRLAQSRGGRGFGNARAVQNLLARISQRQAQRITRELKDGKKKKKKPDYFLFTKEDMIGPEPDQAVEQSEAWSELQSLVGLEVVKESAKSMMRMIQLNYRRELKELSPLSIPLNQVFVGAPGTGKTTVAKLYGRILADLGLLSRGDVVLKNPSDFVGQCLGESENKTKQILEANVGKVLVIDEAYMLDPGDPSKSRDSFKNDVIDTIVAIVQGVPGEDRCIILVGYEDKITNMFRNVNPGLARRFPIQNPFRFSNFSMAQLELILHKKLREQDLQVSPAALETVRAMFERGLMRPDFTNAGEVDGALAAAKKNYEIRQSKQSPQDQAIDGLLEPEDFDKDFDRGTSASTAVENCLLSLRGLVHESIIQKLVDYQSRCLNAKKQGFDPRKVVPTNFVFKGYPGTGKTTAAQHMGKIFYEMGFLSTTEVVECTATDLIGQYIGQTAPKARRQLEQGLGKVLVIDDAPRLAHGTHFAPEAVDELVHFLSRPNHAGRIVVILAGDTDGMHLLMSKKLALSALFPEEVVFDNLPSEDCIALLLREIEHGFGLAIAEDHPLRDMTSESYLGAGKLFGLLGETTGWSNARDVKQLAKQVFGKYLEGPSFSSVSRCALRSTSYSLSPHQTAPRESISQQPE</sequence>
<organism evidence="6 7">
    <name type="scientific">Podospora didyma</name>
    <dbReference type="NCBI Taxonomy" id="330526"/>
    <lineage>
        <taxon>Eukaryota</taxon>
        <taxon>Fungi</taxon>
        <taxon>Dikarya</taxon>
        <taxon>Ascomycota</taxon>
        <taxon>Pezizomycotina</taxon>
        <taxon>Sordariomycetes</taxon>
        <taxon>Sordariomycetidae</taxon>
        <taxon>Sordariales</taxon>
        <taxon>Podosporaceae</taxon>
        <taxon>Podospora</taxon>
    </lineage>
</organism>
<evidence type="ECO:0000256" key="1">
    <source>
        <dbReference type="ARBA" id="ARBA00010378"/>
    </source>
</evidence>
<dbReference type="CDD" id="cd00009">
    <property type="entry name" value="AAA"/>
    <property type="match status" value="3"/>
</dbReference>
<dbReference type="Gene3D" id="1.10.8.60">
    <property type="match status" value="2"/>
</dbReference>
<dbReference type="Gene3D" id="3.40.50.300">
    <property type="entry name" value="P-loop containing nucleotide triphosphate hydrolases"/>
    <property type="match status" value="3"/>
</dbReference>
<feature type="compositionally biased region" description="Low complexity" evidence="4">
    <location>
        <begin position="14"/>
        <end position="39"/>
    </location>
</feature>
<dbReference type="GO" id="GO:0005524">
    <property type="term" value="F:ATP binding"/>
    <property type="evidence" value="ECO:0007669"/>
    <property type="project" value="UniProtKB-KW"/>
</dbReference>
<evidence type="ECO:0000313" key="7">
    <source>
        <dbReference type="Proteomes" id="UP001285441"/>
    </source>
</evidence>
<dbReference type="FunFam" id="1.10.8.60:FF:000160">
    <property type="entry name" value="WGS project CABT00000000 data, contig 2.55"/>
    <property type="match status" value="1"/>
</dbReference>
<keyword evidence="3" id="KW-0067">ATP-binding</keyword>
<evidence type="ECO:0000256" key="3">
    <source>
        <dbReference type="ARBA" id="ARBA00022840"/>
    </source>
</evidence>
<reference evidence="6" key="1">
    <citation type="journal article" date="2023" name="Mol. Phylogenet. Evol.">
        <title>Genome-scale phylogeny and comparative genomics of the fungal order Sordariales.</title>
        <authorList>
            <person name="Hensen N."/>
            <person name="Bonometti L."/>
            <person name="Westerberg I."/>
            <person name="Brannstrom I.O."/>
            <person name="Guillou S."/>
            <person name="Cros-Aarteil S."/>
            <person name="Calhoun S."/>
            <person name="Haridas S."/>
            <person name="Kuo A."/>
            <person name="Mondo S."/>
            <person name="Pangilinan J."/>
            <person name="Riley R."/>
            <person name="LaButti K."/>
            <person name="Andreopoulos B."/>
            <person name="Lipzen A."/>
            <person name="Chen C."/>
            <person name="Yan M."/>
            <person name="Daum C."/>
            <person name="Ng V."/>
            <person name="Clum A."/>
            <person name="Steindorff A."/>
            <person name="Ohm R.A."/>
            <person name="Martin F."/>
            <person name="Silar P."/>
            <person name="Natvig D.O."/>
            <person name="Lalanne C."/>
            <person name="Gautier V."/>
            <person name="Ament-Velasquez S.L."/>
            <person name="Kruys A."/>
            <person name="Hutchinson M.I."/>
            <person name="Powell A.J."/>
            <person name="Barry K."/>
            <person name="Miller A.N."/>
            <person name="Grigoriev I.V."/>
            <person name="Debuchy R."/>
            <person name="Gladieux P."/>
            <person name="Hiltunen Thoren M."/>
            <person name="Johannesson H."/>
        </authorList>
    </citation>
    <scope>NUCLEOTIDE SEQUENCE</scope>
    <source>
        <strain evidence="6">CBS 232.78</strain>
    </source>
</reference>
<feature type="domain" description="AAA+ ATPase" evidence="5">
    <location>
        <begin position="99"/>
        <end position="217"/>
    </location>
</feature>
<comment type="caution">
    <text evidence="6">The sequence shown here is derived from an EMBL/GenBank/DDBJ whole genome shotgun (WGS) entry which is preliminary data.</text>
</comment>
<evidence type="ECO:0000313" key="6">
    <source>
        <dbReference type="EMBL" id="KAK3374612.1"/>
    </source>
</evidence>
<dbReference type="InterPro" id="IPR041627">
    <property type="entry name" value="AAA_lid_6"/>
</dbReference>
<dbReference type="InterPro" id="IPR003959">
    <property type="entry name" value="ATPase_AAA_core"/>
</dbReference>
<dbReference type="InterPro" id="IPR000641">
    <property type="entry name" value="CbxX/CfxQ"/>
</dbReference>
<keyword evidence="2" id="KW-0547">Nucleotide-binding</keyword>
<dbReference type="Proteomes" id="UP001285441">
    <property type="component" value="Unassembled WGS sequence"/>
</dbReference>
<proteinExistence type="inferred from homology"/>
<protein>
    <submittedName>
        <fullName evidence="6">P-loop containing nucleoside triphosphate hydrolase protein</fullName>
    </submittedName>
</protein>
<dbReference type="Pfam" id="PF00004">
    <property type="entry name" value="AAA"/>
    <property type="match status" value="3"/>
</dbReference>
<gene>
    <name evidence="6" type="ORF">B0H63DRAFT_496083</name>
</gene>
<feature type="region of interest" description="Disordered" evidence="4">
    <location>
        <begin position="1"/>
        <end position="57"/>
    </location>
</feature>
<dbReference type="AlphaFoldDB" id="A0AAE0KEB2"/>
<dbReference type="PRINTS" id="PR00819">
    <property type="entry name" value="CBXCFQXSUPER"/>
</dbReference>
<evidence type="ECO:0000256" key="4">
    <source>
        <dbReference type="SAM" id="MobiDB-lite"/>
    </source>
</evidence>
<dbReference type="InterPro" id="IPR003593">
    <property type="entry name" value="AAA+_ATPase"/>
</dbReference>
<feature type="domain" description="AAA+ ATPase" evidence="5">
    <location>
        <begin position="662"/>
        <end position="800"/>
    </location>
</feature>
<dbReference type="InterPro" id="IPR027417">
    <property type="entry name" value="P-loop_NTPase"/>
</dbReference>
<dbReference type="GO" id="GO:0016887">
    <property type="term" value="F:ATP hydrolysis activity"/>
    <property type="evidence" value="ECO:0007669"/>
    <property type="project" value="InterPro"/>
</dbReference>
<dbReference type="Pfam" id="PF17866">
    <property type="entry name" value="AAA_lid_6"/>
    <property type="match status" value="2"/>
</dbReference>
<evidence type="ECO:0000256" key="2">
    <source>
        <dbReference type="ARBA" id="ARBA00022741"/>
    </source>
</evidence>
<dbReference type="FunFam" id="3.40.50.300:FF:000216">
    <property type="entry name" value="Type VII secretion ATPase EccA"/>
    <property type="match status" value="2"/>
</dbReference>
<reference evidence="6" key="2">
    <citation type="submission" date="2023-06" db="EMBL/GenBank/DDBJ databases">
        <authorList>
            <consortium name="Lawrence Berkeley National Laboratory"/>
            <person name="Haridas S."/>
            <person name="Hensen N."/>
            <person name="Bonometti L."/>
            <person name="Westerberg I."/>
            <person name="Brannstrom I.O."/>
            <person name="Guillou S."/>
            <person name="Cros-Aarteil S."/>
            <person name="Calhoun S."/>
            <person name="Kuo A."/>
            <person name="Mondo S."/>
            <person name="Pangilinan J."/>
            <person name="Riley R."/>
            <person name="LaButti K."/>
            <person name="Andreopoulos B."/>
            <person name="Lipzen A."/>
            <person name="Chen C."/>
            <person name="Yanf M."/>
            <person name="Daum C."/>
            <person name="Ng V."/>
            <person name="Clum A."/>
            <person name="Steindorff A."/>
            <person name="Ohm R."/>
            <person name="Martin F."/>
            <person name="Silar P."/>
            <person name="Natvig D."/>
            <person name="Lalanne C."/>
            <person name="Gautier V."/>
            <person name="Ament-velasquez S.L."/>
            <person name="Kruys A."/>
            <person name="Hutchinson M.I."/>
            <person name="Powell A.J."/>
            <person name="Barry K."/>
            <person name="Miller A.N."/>
            <person name="Grigoriev I.V."/>
            <person name="Debuchy R."/>
            <person name="Gladieux P."/>
            <person name="Thoren M.H."/>
            <person name="Johannesson H."/>
        </authorList>
    </citation>
    <scope>NUCLEOTIDE SEQUENCE</scope>
    <source>
        <strain evidence="6">CBS 232.78</strain>
    </source>
</reference>